<dbReference type="NCBIfam" id="NF033808">
    <property type="entry name" value="copper_CopD"/>
    <property type="match status" value="1"/>
</dbReference>
<accession>A0A225SWM2</accession>
<keyword evidence="9" id="KW-1185">Reference proteome</keyword>
<proteinExistence type="predicted"/>
<gene>
    <name evidence="8" type="ORF">CEJ45_07270</name>
</gene>
<evidence type="ECO:0000313" key="9">
    <source>
        <dbReference type="Proteomes" id="UP000214747"/>
    </source>
</evidence>
<dbReference type="InterPro" id="IPR008457">
    <property type="entry name" value="Cu-R_CopD_dom"/>
</dbReference>
<dbReference type="Proteomes" id="UP000214747">
    <property type="component" value="Unassembled WGS sequence"/>
</dbReference>
<reference evidence="8 9" key="1">
    <citation type="journal article" date="2010" name="Int. J. Syst. Evol. Microbiol.">
        <title>Reclassification of Herbaspirillum putei as a later heterotypic synonym of Herbaspirillum huttiense, with the description of H. huttiense subsp. huttiense subsp. nov. and H. huttiense subsp. putei subsp. nov., comb. nov., and description of Herbaspirillum aquaticum sp. nov.</title>
        <authorList>
            <person name="Dobritsa A.P."/>
            <person name="Reddy M.C."/>
            <person name="Samadpour M."/>
        </authorList>
    </citation>
    <scope>NUCLEOTIDE SEQUENCE [LARGE SCALE GENOMIC DNA]</scope>
    <source>
        <strain evidence="8 9">IEH 4430</strain>
    </source>
</reference>
<dbReference type="PANTHER" id="PTHR34820">
    <property type="entry name" value="INNER MEMBRANE PROTEIN YEBZ"/>
    <property type="match status" value="1"/>
</dbReference>
<dbReference type="AlphaFoldDB" id="A0A225SWM2"/>
<dbReference type="GO" id="GO:0006825">
    <property type="term" value="P:copper ion transport"/>
    <property type="evidence" value="ECO:0007669"/>
    <property type="project" value="InterPro"/>
</dbReference>
<feature type="domain" description="Copper resistance protein D" evidence="7">
    <location>
        <begin position="190"/>
        <end position="288"/>
    </location>
</feature>
<protein>
    <submittedName>
        <fullName evidence="8">Copper resistance protein CopD</fullName>
    </submittedName>
</protein>
<dbReference type="InterPro" id="IPR047689">
    <property type="entry name" value="CopD"/>
</dbReference>
<dbReference type="RefSeq" id="WP_088754489.1">
    <property type="nucleotide sequence ID" value="NZ_NJGV01000005.1"/>
</dbReference>
<feature type="transmembrane region" description="Helical" evidence="6">
    <location>
        <begin position="92"/>
        <end position="112"/>
    </location>
</feature>
<organism evidence="8 9">
    <name type="scientific">Herbaspirillum aquaticum</name>
    <dbReference type="NCBI Taxonomy" id="568783"/>
    <lineage>
        <taxon>Bacteria</taxon>
        <taxon>Pseudomonadati</taxon>
        <taxon>Pseudomonadota</taxon>
        <taxon>Betaproteobacteria</taxon>
        <taxon>Burkholderiales</taxon>
        <taxon>Oxalobacteraceae</taxon>
        <taxon>Herbaspirillum</taxon>
    </lineage>
</organism>
<dbReference type="PANTHER" id="PTHR34820:SF4">
    <property type="entry name" value="INNER MEMBRANE PROTEIN YEBZ"/>
    <property type="match status" value="1"/>
</dbReference>
<dbReference type="Pfam" id="PF05425">
    <property type="entry name" value="CopD"/>
    <property type="match status" value="1"/>
</dbReference>
<keyword evidence="4 6" id="KW-1133">Transmembrane helix</keyword>
<keyword evidence="5 6" id="KW-0472">Membrane</keyword>
<keyword evidence="2" id="KW-1003">Cell membrane</keyword>
<feature type="transmembrane region" description="Helical" evidence="6">
    <location>
        <begin position="230"/>
        <end position="249"/>
    </location>
</feature>
<evidence type="ECO:0000256" key="3">
    <source>
        <dbReference type="ARBA" id="ARBA00022692"/>
    </source>
</evidence>
<evidence type="ECO:0000256" key="4">
    <source>
        <dbReference type="ARBA" id="ARBA00022989"/>
    </source>
</evidence>
<sequence>MISPTLLLGLCRLSLDGAALFLWGAGLTLLVLVAEPLRSELWQRLAGWRRLLFGLLLTAVLASLPLQASILGDGWADAWHLDMLAAVANGTSIGTAWWIQLIAVCLLLFSVTLSERMRLLACIAGSGIMLTSLALTGHAVMHEGWTGLLHQANDVLHVWSVGAWIGALPIVLMVLSDRYRRVYPDMVNTILRRFSNIGHAVVALVFLTGLLNTLLILGRLPLDFHFRYQALLTMKILVAGAMMAIAVFNRYVLVPSMRHHRHALRQLYRLTLAEILLSWVALMLLAWLGMLQPN</sequence>
<feature type="transmembrane region" description="Helical" evidence="6">
    <location>
        <begin position="197"/>
        <end position="218"/>
    </location>
</feature>
<dbReference type="EMBL" id="NJGV01000005">
    <property type="protein sequence ID" value="OWY35601.1"/>
    <property type="molecule type" value="Genomic_DNA"/>
</dbReference>
<evidence type="ECO:0000313" key="8">
    <source>
        <dbReference type="EMBL" id="OWY35601.1"/>
    </source>
</evidence>
<dbReference type="InterPro" id="IPR032694">
    <property type="entry name" value="CopC/D"/>
</dbReference>
<evidence type="ECO:0000256" key="5">
    <source>
        <dbReference type="ARBA" id="ARBA00023136"/>
    </source>
</evidence>
<comment type="subcellular location">
    <subcellularLocation>
        <location evidence="1">Cell membrane</location>
        <topology evidence="1">Multi-pass membrane protein</topology>
    </subcellularLocation>
</comment>
<evidence type="ECO:0000256" key="6">
    <source>
        <dbReference type="SAM" id="Phobius"/>
    </source>
</evidence>
<dbReference type="GO" id="GO:0005886">
    <property type="term" value="C:plasma membrane"/>
    <property type="evidence" value="ECO:0007669"/>
    <property type="project" value="UniProtKB-SubCell"/>
</dbReference>
<keyword evidence="3 6" id="KW-0812">Transmembrane</keyword>
<feature type="transmembrane region" description="Helical" evidence="6">
    <location>
        <begin position="20"/>
        <end position="39"/>
    </location>
</feature>
<comment type="caution">
    <text evidence="8">The sequence shown here is derived from an EMBL/GenBank/DDBJ whole genome shotgun (WGS) entry which is preliminary data.</text>
</comment>
<feature type="transmembrane region" description="Helical" evidence="6">
    <location>
        <begin position="119"/>
        <end position="141"/>
    </location>
</feature>
<feature type="transmembrane region" description="Helical" evidence="6">
    <location>
        <begin position="51"/>
        <end position="72"/>
    </location>
</feature>
<evidence type="ECO:0000256" key="1">
    <source>
        <dbReference type="ARBA" id="ARBA00004651"/>
    </source>
</evidence>
<evidence type="ECO:0000256" key="2">
    <source>
        <dbReference type="ARBA" id="ARBA00022475"/>
    </source>
</evidence>
<feature type="transmembrane region" description="Helical" evidence="6">
    <location>
        <begin position="270"/>
        <end position="290"/>
    </location>
</feature>
<evidence type="ECO:0000259" key="7">
    <source>
        <dbReference type="Pfam" id="PF05425"/>
    </source>
</evidence>
<name>A0A225SWM2_9BURK</name>
<feature type="transmembrane region" description="Helical" evidence="6">
    <location>
        <begin position="156"/>
        <end position="176"/>
    </location>
</feature>